<dbReference type="CDD" id="cd01821">
    <property type="entry name" value="Rhamnogalacturan_acetylesterase_like"/>
    <property type="match status" value="1"/>
</dbReference>
<keyword evidence="2" id="KW-0378">Hydrolase</keyword>
<dbReference type="SUPFAM" id="SSF52266">
    <property type="entry name" value="SGNH hydrolase"/>
    <property type="match status" value="1"/>
</dbReference>
<dbReference type="InterPro" id="IPR037459">
    <property type="entry name" value="RhgT-like"/>
</dbReference>
<evidence type="ECO:0000256" key="3">
    <source>
        <dbReference type="SAM" id="SignalP"/>
    </source>
</evidence>
<comment type="similarity">
    <text evidence="1">Belongs to the 'GDSL' lipolytic enzyme family.</text>
</comment>
<feature type="domain" description="SGNH hydrolase-type esterase" evidence="4">
    <location>
        <begin position="34"/>
        <end position="198"/>
    </location>
</feature>
<keyword evidence="3" id="KW-0732">Signal</keyword>
<feature type="chain" id="PRO_5011710753" evidence="3">
    <location>
        <begin position="25"/>
        <end position="263"/>
    </location>
</feature>
<name>A0A1I4SFC1_9FLAO</name>
<keyword evidence="6" id="KW-1185">Reference proteome</keyword>
<dbReference type="Pfam" id="PF13472">
    <property type="entry name" value="Lipase_GDSL_2"/>
    <property type="match status" value="1"/>
</dbReference>
<dbReference type="OrthoDB" id="9807041at2"/>
<dbReference type="RefSeq" id="WP_092905870.1">
    <property type="nucleotide sequence ID" value="NZ_FOUZ01000001.1"/>
</dbReference>
<accession>A0A1I4SFC1</accession>
<evidence type="ECO:0000313" key="5">
    <source>
        <dbReference type="EMBL" id="SFM63165.1"/>
    </source>
</evidence>
<gene>
    <name evidence="5" type="ORF">SAMN05421738_101186</name>
</gene>
<organism evidence="5 6">
    <name type="scientific">Algoriella xinjiangensis</name>
    <dbReference type="NCBI Taxonomy" id="684065"/>
    <lineage>
        <taxon>Bacteria</taxon>
        <taxon>Pseudomonadati</taxon>
        <taxon>Bacteroidota</taxon>
        <taxon>Flavobacteriia</taxon>
        <taxon>Flavobacteriales</taxon>
        <taxon>Weeksellaceae</taxon>
        <taxon>Algoriella</taxon>
    </lineage>
</organism>
<reference evidence="6" key="1">
    <citation type="submission" date="2016-10" db="EMBL/GenBank/DDBJ databases">
        <authorList>
            <person name="Varghese N."/>
            <person name="Submissions S."/>
        </authorList>
    </citation>
    <scope>NUCLEOTIDE SEQUENCE [LARGE SCALE GENOMIC DNA]</scope>
    <source>
        <strain evidence="6">XJ109</strain>
    </source>
</reference>
<evidence type="ECO:0000256" key="2">
    <source>
        <dbReference type="ARBA" id="ARBA00022801"/>
    </source>
</evidence>
<proteinExistence type="inferred from homology"/>
<dbReference type="STRING" id="684065.SAMN05421738_101186"/>
<dbReference type="InterPro" id="IPR036514">
    <property type="entry name" value="SGNH_hydro_sf"/>
</dbReference>
<dbReference type="PROSITE" id="PS51257">
    <property type="entry name" value="PROKAR_LIPOPROTEIN"/>
    <property type="match status" value="1"/>
</dbReference>
<protein>
    <submittedName>
        <fullName evidence="5">Lysophospholipase L1</fullName>
    </submittedName>
</protein>
<dbReference type="PANTHER" id="PTHR43695:SF1">
    <property type="entry name" value="RHAMNOGALACTURONAN ACETYLESTERASE"/>
    <property type="match status" value="1"/>
</dbReference>
<dbReference type="AlphaFoldDB" id="A0A1I4SFC1"/>
<evidence type="ECO:0000259" key="4">
    <source>
        <dbReference type="Pfam" id="PF13472"/>
    </source>
</evidence>
<dbReference type="PANTHER" id="PTHR43695">
    <property type="entry name" value="PUTATIVE (AFU_ORTHOLOGUE AFUA_2G17250)-RELATED"/>
    <property type="match status" value="1"/>
</dbReference>
<evidence type="ECO:0000256" key="1">
    <source>
        <dbReference type="ARBA" id="ARBA00008668"/>
    </source>
</evidence>
<dbReference type="GO" id="GO:0016788">
    <property type="term" value="F:hydrolase activity, acting on ester bonds"/>
    <property type="evidence" value="ECO:0007669"/>
    <property type="project" value="UniProtKB-ARBA"/>
</dbReference>
<dbReference type="EMBL" id="FOUZ01000001">
    <property type="protein sequence ID" value="SFM63165.1"/>
    <property type="molecule type" value="Genomic_DNA"/>
</dbReference>
<dbReference type="Gene3D" id="3.40.50.1110">
    <property type="entry name" value="SGNH hydrolase"/>
    <property type="match status" value="1"/>
</dbReference>
<sequence>MKHYLKIQQFTFIILTSCLSIVFAQNNKTTSVYLIGDSTVADYTGDYEPGKDYMKSRYPVAGWGQEFQPFFSTDKTKNFVVKDKARGGRSTRTFFQEGRWREVYENLQPNDWVLIQFGHNDAAENKPERAVNIEGYKEFLRLYVAQTLQKKAFPIILSPVARNYPWKDGQLQNVHGEYPKAAAEIAKEMNIPFIDLNTISMIFFSENGQKLVSEKYFMNLPANVYEAYPNGEKDNTHFQIEGAKVVAELVFNAFKDVINQSKK</sequence>
<evidence type="ECO:0000313" key="6">
    <source>
        <dbReference type="Proteomes" id="UP000199149"/>
    </source>
</evidence>
<dbReference type="Proteomes" id="UP000199149">
    <property type="component" value="Unassembled WGS sequence"/>
</dbReference>
<feature type="signal peptide" evidence="3">
    <location>
        <begin position="1"/>
        <end position="24"/>
    </location>
</feature>
<dbReference type="InterPro" id="IPR013830">
    <property type="entry name" value="SGNH_hydro"/>
</dbReference>